<feature type="transmembrane region" description="Helical" evidence="2">
    <location>
        <begin position="53"/>
        <end position="75"/>
    </location>
</feature>
<evidence type="ECO:0000256" key="2">
    <source>
        <dbReference type="SAM" id="Phobius"/>
    </source>
</evidence>
<keyword evidence="2" id="KW-0812">Transmembrane</keyword>
<reference evidence="5" key="1">
    <citation type="submission" date="2016-10" db="EMBL/GenBank/DDBJ databases">
        <authorList>
            <person name="Varghese N."/>
            <person name="Submissions S."/>
        </authorList>
    </citation>
    <scope>NUCLEOTIDE SEQUENCE [LARGE SCALE GENOMIC DNA]</scope>
    <source>
        <strain evidence="5">IBRC-M 10760</strain>
    </source>
</reference>
<evidence type="ECO:0000313" key="5">
    <source>
        <dbReference type="Proteomes" id="UP000199076"/>
    </source>
</evidence>
<feature type="transmembrane region" description="Helical" evidence="2">
    <location>
        <begin position="87"/>
        <end position="106"/>
    </location>
</feature>
<proteinExistence type="predicted"/>
<dbReference type="GO" id="GO:0004175">
    <property type="term" value="F:endopeptidase activity"/>
    <property type="evidence" value="ECO:0007669"/>
    <property type="project" value="UniProtKB-ARBA"/>
</dbReference>
<gene>
    <name evidence="4" type="ORF">SAMN05216218_101425</name>
</gene>
<name>A0A1G7FZL5_9EURY</name>
<dbReference type="GO" id="GO:0080120">
    <property type="term" value="P:CAAX-box protein maturation"/>
    <property type="evidence" value="ECO:0007669"/>
    <property type="project" value="UniProtKB-ARBA"/>
</dbReference>
<dbReference type="Proteomes" id="UP000199076">
    <property type="component" value="Unassembled WGS sequence"/>
</dbReference>
<feature type="transmembrane region" description="Helical" evidence="2">
    <location>
        <begin position="203"/>
        <end position="226"/>
    </location>
</feature>
<feature type="domain" description="CAAX prenyl protease 2/Lysostaphin resistance protein A-like" evidence="3">
    <location>
        <begin position="169"/>
        <end position="267"/>
    </location>
</feature>
<dbReference type="STRING" id="660518.SAMN05216218_101425"/>
<dbReference type="AlphaFoldDB" id="A0A1G7FZL5"/>
<feature type="transmembrane region" description="Helical" evidence="2">
    <location>
        <begin position="156"/>
        <end position="182"/>
    </location>
</feature>
<dbReference type="PANTHER" id="PTHR39430:SF1">
    <property type="entry name" value="PROTEASE"/>
    <property type="match status" value="1"/>
</dbReference>
<keyword evidence="5" id="KW-1185">Reference proteome</keyword>
<dbReference type="PANTHER" id="PTHR39430">
    <property type="entry name" value="MEMBRANE-ASSOCIATED PROTEASE-RELATED"/>
    <property type="match status" value="1"/>
</dbReference>
<protein>
    <recommendedName>
        <fullName evidence="3">CAAX prenyl protease 2/Lysostaphin resistance protein A-like domain-containing protein</fullName>
    </recommendedName>
</protein>
<dbReference type="Pfam" id="PF02517">
    <property type="entry name" value="Rce1-like"/>
    <property type="match status" value="1"/>
</dbReference>
<keyword evidence="2" id="KW-1133">Transmembrane helix</keyword>
<feature type="transmembrane region" description="Helical" evidence="2">
    <location>
        <begin position="259"/>
        <end position="278"/>
    </location>
</feature>
<feature type="compositionally biased region" description="Polar residues" evidence="1">
    <location>
        <begin position="1"/>
        <end position="10"/>
    </location>
</feature>
<feature type="transmembrane region" description="Helical" evidence="2">
    <location>
        <begin position="232"/>
        <end position="252"/>
    </location>
</feature>
<dbReference type="InterPro" id="IPR003675">
    <property type="entry name" value="Rce1/LyrA-like_dom"/>
</dbReference>
<accession>A0A1G7FZL5</accession>
<feature type="transmembrane region" description="Helical" evidence="2">
    <location>
        <begin position="127"/>
        <end position="150"/>
    </location>
</feature>
<evidence type="ECO:0000259" key="3">
    <source>
        <dbReference type="Pfam" id="PF02517"/>
    </source>
</evidence>
<evidence type="ECO:0000313" key="4">
    <source>
        <dbReference type="EMBL" id="SDE81292.1"/>
    </source>
</evidence>
<evidence type="ECO:0000256" key="1">
    <source>
        <dbReference type="SAM" id="MobiDB-lite"/>
    </source>
</evidence>
<organism evidence="4 5">
    <name type="scientific">Halorientalis regularis</name>
    <dbReference type="NCBI Taxonomy" id="660518"/>
    <lineage>
        <taxon>Archaea</taxon>
        <taxon>Methanobacteriati</taxon>
        <taxon>Methanobacteriota</taxon>
        <taxon>Stenosarchaea group</taxon>
        <taxon>Halobacteria</taxon>
        <taxon>Halobacteriales</taxon>
        <taxon>Haloarculaceae</taxon>
        <taxon>Halorientalis</taxon>
    </lineage>
</organism>
<feature type="region of interest" description="Disordered" evidence="1">
    <location>
        <begin position="1"/>
        <end position="31"/>
    </location>
</feature>
<feature type="transmembrane region" description="Helical" evidence="2">
    <location>
        <begin position="298"/>
        <end position="320"/>
    </location>
</feature>
<dbReference type="EMBL" id="FNBK01000001">
    <property type="protein sequence ID" value="SDE81292.1"/>
    <property type="molecule type" value="Genomic_DNA"/>
</dbReference>
<sequence>MAMSNQSSPADASDDTARSALDSADGESDSPLRRAGQALVAPFYNHRHGRVRAFWRVLVPLLVFLAGSQVVASVIGPRFGMTAGSLLMYSLRAALVVGLLIVWARYVDRRTVSAYGIHFGSDSLQHLLAGLVIGIGIHALALVVFLAGGWVEVTGFVNIGAATLPFTLVVLGWTVAWVCVGISEELLFRGLFIPNAAEGLGHLSNRAALIGAWAVSSAVFAVVHFGQVTSPVAFLFWSLIGGGLLGTAYVVTGDLALPLGLHIAYNFAGNTLFGLTMVESERVPSVLDLTFTGPNAIVGIPGAVNAATVVVGVAATLAWARYRCGGLGLQTDLATWESRD</sequence>
<keyword evidence="2" id="KW-0472">Membrane</keyword>